<evidence type="ECO:0000313" key="1">
    <source>
        <dbReference type="EMBL" id="ANN15997.1"/>
    </source>
</evidence>
<proteinExistence type="predicted"/>
<dbReference type="Proteomes" id="UP000093695">
    <property type="component" value="Chromosome"/>
</dbReference>
<evidence type="ECO:0000313" key="2">
    <source>
        <dbReference type="Proteomes" id="UP000093695"/>
    </source>
</evidence>
<protein>
    <submittedName>
        <fullName evidence="1">Uncharacterized protein</fullName>
    </submittedName>
</protein>
<dbReference type="EMBL" id="CP016174">
    <property type="protein sequence ID" value="ANN15997.1"/>
    <property type="molecule type" value="Genomic_DNA"/>
</dbReference>
<sequence length="195" mass="21716">MHASLLKFVAQEIERYCIMRTLYEGELQIDYGQFYIWTDEQAADAYGAAFDNVKRTFAGQSSGLCGAAVRGLLYFDTGTQYGTIGARVVVTDAEPDLDDSWEDVVEVSYQAGEETSLVEWGDGDSYLLDLAAGEYRVRYAARGRDQDDEGEDEEDTEEPVEYIEITIWSAPASADRVIRITSEHGAAMNAQWLSS</sequence>
<dbReference type="KEGG" id="aori:SD37_10325"/>
<dbReference type="STRING" id="31958.SD37_10325"/>
<keyword evidence="2" id="KW-1185">Reference proteome</keyword>
<dbReference type="AlphaFoldDB" id="A0A193BUV2"/>
<organism evidence="1 2">
    <name type="scientific">Amycolatopsis orientalis</name>
    <name type="common">Nocardia orientalis</name>
    <dbReference type="NCBI Taxonomy" id="31958"/>
    <lineage>
        <taxon>Bacteria</taxon>
        <taxon>Bacillati</taxon>
        <taxon>Actinomycetota</taxon>
        <taxon>Actinomycetes</taxon>
        <taxon>Pseudonocardiales</taxon>
        <taxon>Pseudonocardiaceae</taxon>
        <taxon>Amycolatopsis</taxon>
    </lineage>
</organism>
<name>A0A193BUV2_AMYOR</name>
<gene>
    <name evidence="1" type="ORF">SD37_10325</name>
</gene>
<reference evidence="1 2" key="1">
    <citation type="journal article" date="2015" name="Genome Announc.">
        <title>Draft Genome Sequence of Norvancomycin-Producing Strain Amycolatopsis orientalis CPCC200066.</title>
        <authorList>
            <person name="Lei X."/>
            <person name="Yuan F."/>
            <person name="Shi Y."/>
            <person name="Li X."/>
            <person name="Wang L."/>
            <person name="Hong B."/>
        </authorList>
    </citation>
    <scope>NUCLEOTIDE SEQUENCE [LARGE SCALE GENOMIC DNA]</scope>
    <source>
        <strain evidence="1 2">B-37</strain>
    </source>
</reference>
<accession>A0A193BUV2</accession>